<dbReference type="EMBL" id="CP010310">
    <property type="protein sequence ID" value="APD13311.1"/>
    <property type="molecule type" value="Genomic_DNA"/>
</dbReference>
<dbReference type="Proteomes" id="UP000035086">
    <property type="component" value="Chromosome"/>
</dbReference>
<evidence type="ECO:0000313" key="2">
    <source>
        <dbReference type="EMBL" id="APD13311.1"/>
    </source>
</evidence>
<accession>A0ABM6FRY5</accession>
<gene>
    <name evidence="2" type="ORF">RO07_25170</name>
</gene>
<protein>
    <submittedName>
        <fullName evidence="2">Uncharacterized protein</fullName>
    </submittedName>
</protein>
<evidence type="ECO:0000313" key="3">
    <source>
        <dbReference type="Proteomes" id="UP000035086"/>
    </source>
</evidence>
<keyword evidence="3" id="KW-1185">Reference proteome</keyword>
<name>A0ABM6FRY5_PANPU</name>
<reference evidence="2" key="1">
    <citation type="submission" date="2016-11" db="EMBL/GenBank/DDBJ databases">
        <title>Complete Genome Sequencing of Pandoraea pulmonicola DSM 16583.</title>
        <authorList>
            <person name="Chan K.-G."/>
        </authorList>
    </citation>
    <scope>NUCLEOTIDE SEQUENCE</scope>
    <source>
        <strain evidence="2">DSM 16583</strain>
    </source>
</reference>
<organism evidence="2 3">
    <name type="scientific">Pandoraea pulmonicola</name>
    <dbReference type="NCBI Taxonomy" id="93221"/>
    <lineage>
        <taxon>Bacteria</taxon>
        <taxon>Pseudomonadati</taxon>
        <taxon>Pseudomonadota</taxon>
        <taxon>Betaproteobacteria</taxon>
        <taxon>Burkholderiales</taxon>
        <taxon>Burkholderiaceae</taxon>
        <taxon>Pandoraea</taxon>
    </lineage>
</organism>
<sequence>MTRTQRQFDAEPAPLTAIGEERIRDTDSARRTAPGPSFARGMATYELILSTSESAHLAMHQVRHRWSVNFGCPQCEGAMGEVVECRAGTGARHARAAAKQRPRESRGASGDVLHRRAAALPNCVGGVRHFVA</sequence>
<feature type="compositionally biased region" description="Basic and acidic residues" evidence="1">
    <location>
        <begin position="19"/>
        <end position="30"/>
    </location>
</feature>
<feature type="region of interest" description="Disordered" evidence="1">
    <location>
        <begin position="1"/>
        <end position="38"/>
    </location>
</feature>
<proteinExistence type="predicted"/>
<evidence type="ECO:0000256" key="1">
    <source>
        <dbReference type="SAM" id="MobiDB-lite"/>
    </source>
</evidence>